<dbReference type="GO" id="GO:0005777">
    <property type="term" value="C:peroxisome"/>
    <property type="evidence" value="ECO:0007669"/>
    <property type="project" value="UniProtKB-SubCell"/>
</dbReference>
<feature type="domain" description="AMP-dependent synthetase/ligase" evidence="4">
    <location>
        <begin position="79"/>
        <end position="455"/>
    </location>
</feature>
<keyword evidence="7" id="KW-1185">Reference proteome</keyword>
<dbReference type="InterPro" id="IPR025110">
    <property type="entry name" value="AMP-bd_C"/>
</dbReference>
<dbReference type="FunFam" id="3.30.300.30:FF:000007">
    <property type="entry name" value="4-coumarate--CoA ligase 2"/>
    <property type="match status" value="1"/>
</dbReference>
<dbReference type="Pfam" id="PF13193">
    <property type="entry name" value="AMP-binding_C"/>
    <property type="match status" value="1"/>
</dbReference>
<evidence type="ECO:0000256" key="2">
    <source>
        <dbReference type="ARBA" id="ARBA00006432"/>
    </source>
</evidence>
<evidence type="ECO:0000259" key="4">
    <source>
        <dbReference type="Pfam" id="PF00501"/>
    </source>
</evidence>
<accession>A0A834NZG1</accession>
<keyword evidence="3" id="KW-0576">Peroxisome</keyword>
<evidence type="ECO:0000256" key="1">
    <source>
        <dbReference type="ARBA" id="ARBA00004275"/>
    </source>
</evidence>
<dbReference type="Gene3D" id="3.40.50.12780">
    <property type="entry name" value="N-terminal domain of ligase-like"/>
    <property type="match status" value="1"/>
</dbReference>
<reference evidence="6" key="1">
    <citation type="journal article" date="2020" name="G3 (Bethesda)">
        <title>High-Quality Assemblies for Three Invasive Social Wasps from the &lt;i&gt;Vespula&lt;/i&gt; Genus.</title>
        <authorList>
            <person name="Harrop T.W.R."/>
            <person name="Guhlin J."/>
            <person name="McLaughlin G.M."/>
            <person name="Permina E."/>
            <person name="Stockwell P."/>
            <person name="Gilligan J."/>
            <person name="Le Lec M.F."/>
            <person name="Gruber M.A.M."/>
            <person name="Quinn O."/>
            <person name="Lovegrove M."/>
            <person name="Duncan E.J."/>
            <person name="Remnant E.J."/>
            <person name="Van Eeckhoven J."/>
            <person name="Graham B."/>
            <person name="Knapp R.A."/>
            <person name="Langford K.W."/>
            <person name="Kronenberg Z."/>
            <person name="Press M.O."/>
            <person name="Eacker S.M."/>
            <person name="Wilson-Rankin E.E."/>
            <person name="Purcell J."/>
            <person name="Lester P.J."/>
            <person name="Dearden P.K."/>
        </authorList>
    </citation>
    <scope>NUCLEOTIDE SEQUENCE</scope>
    <source>
        <strain evidence="6">Volc-1</strain>
    </source>
</reference>
<sequence>MSIYRLLLSKQGKILTKSFPSNDTLHFGKYSIIPVHKFLFRTSSNQSSGLKLNSENIVTSPFPDVRGYENMLLHEAIWQNMQKWSNKTAIVCAITGRSYTYQQLRKNAGRLATSLRKAKLFPRDTIAIILPNIPEYAIITLAASEAGLRPTLINPVWTSMEMTKQLENSETSAIFTNPLLYPTVKKSIENNPRIKLPIIIVDDGSGSIPSGTINLTDLIRNDIEEFSKNQKTDVDSEDDLFLPYSSGTTGMPKGVQLSHRNIVTNIFQISCPELYPGICTNETEQDVIPVILPLFHIYGLIILLYVFLRMGAKLVCLPQFSAAQFIKILKNYKPTLLYLVPPIVQMMAINEQITPKHVESIRFILSGAATIGPESIAKFRERINANVIFAQGYGLTETSPVITLSKNAICESVGFSIPNTQIRIVKNEADKSINVGPNEIGELYVKGPQVMKGYFKNPQATRDCMDGDWFKTGDLAKFDENGLFYIEGRFKELIKVKGFQVAPAELEDIIKGLDSVADVAVIGVPHEKFGEIPKAFIILKKGVTVNPEEVKDYVAKHVADYKRLGYVQYIEKIPKTASGKILRKELQNM</sequence>
<dbReference type="OrthoDB" id="10253869at2759"/>
<evidence type="ECO:0000256" key="3">
    <source>
        <dbReference type="ARBA" id="ARBA00023140"/>
    </source>
</evidence>
<comment type="subcellular location">
    <subcellularLocation>
        <location evidence="1">Peroxisome</location>
    </subcellularLocation>
</comment>
<feature type="domain" description="AMP-binding enzyme C-terminal" evidence="5">
    <location>
        <begin position="505"/>
        <end position="580"/>
    </location>
</feature>
<dbReference type="Proteomes" id="UP000600918">
    <property type="component" value="Unassembled WGS sequence"/>
</dbReference>
<gene>
    <name evidence="6" type="ORF">H0235_009722</name>
</gene>
<dbReference type="GO" id="GO:0046949">
    <property type="term" value="P:fatty-acyl-CoA biosynthetic process"/>
    <property type="evidence" value="ECO:0007669"/>
    <property type="project" value="TreeGrafter"/>
</dbReference>
<dbReference type="GO" id="GO:0004467">
    <property type="term" value="F:long-chain fatty acid-CoA ligase activity"/>
    <property type="evidence" value="ECO:0007669"/>
    <property type="project" value="TreeGrafter"/>
</dbReference>
<proteinExistence type="inferred from homology"/>
<dbReference type="SUPFAM" id="SSF56801">
    <property type="entry name" value="Acetyl-CoA synthetase-like"/>
    <property type="match status" value="1"/>
</dbReference>
<comment type="caution">
    <text evidence="6">The sequence shown here is derived from an EMBL/GenBank/DDBJ whole genome shotgun (WGS) entry which is preliminary data.</text>
</comment>
<dbReference type="InterPro" id="IPR042099">
    <property type="entry name" value="ANL_N_sf"/>
</dbReference>
<protein>
    <recommendedName>
        <fullName evidence="8">4-coumarate--CoA ligase</fullName>
    </recommendedName>
</protein>
<dbReference type="InterPro" id="IPR000873">
    <property type="entry name" value="AMP-dep_synth/lig_dom"/>
</dbReference>
<dbReference type="InterPro" id="IPR020845">
    <property type="entry name" value="AMP-binding_CS"/>
</dbReference>
<comment type="similarity">
    <text evidence="2">Belongs to the ATP-dependent AMP-binding enzyme family.</text>
</comment>
<evidence type="ECO:0000313" key="7">
    <source>
        <dbReference type="Proteomes" id="UP000600918"/>
    </source>
</evidence>
<dbReference type="Gene3D" id="3.30.300.30">
    <property type="match status" value="1"/>
</dbReference>
<dbReference type="PANTHER" id="PTHR24096">
    <property type="entry name" value="LONG-CHAIN-FATTY-ACID--COA LIGASE"/>
    <property type="match status" value="1"/>
</dbReference>
<dbReference type="InterPro" id="IPR045851">
    <property type="entry name" value="AMP-bd_C_sf"/>
</dbReference>
<dbReference type="PANTHER" id="PTHR24096:SF422">
    <property type="entry name" value="BCDNA.GH02901"/>
    <property type="match status" value="1"/>
</dbReference>
<name>A0A834NZG1_VESPE</name>
<evidence type="ECO:0000313" key="6">
    <source>
        <dbReference type="EMBL" id="KAF7421886.1"/>
    </source>
</evidence>
<dbReference type="EMBL" id="JACSDY010000008">
    <property type="protein sequence ID" value="KAF7421886.1"/>
    <property type="molecule type" value="Genomic_DNA"/>
</dbReference>
<dbReference type="Pfam" id="PF00501">
    <property type="entry name" value="AMP-binding"/>
    <property type="match status" value="1"/>
</dbReference>
<dbReference type="CDD" id="cd05911">
    <property type="entry name" value="Firefly_Luc_like"/>
    <property type="match status" value="1"/>
</dbReference>
<dbReference type="PROSITE" id="PS00455">
    <property type="entry name" value="AMP_BINDING"/>
    <property type="match status" value="1"/>
</dbReference>
<organism evidence="6 7">
    <name type="scientific">Vespula pensylvanica</name>
    <name type="common">Western yellow jacket</name>
    <name type="synonym">Wasp</name>
    <dbReference type="NCBI Taxonomy" id="30213"/>
    <lineage>
        <taxon>Eukaryota</taxon>
        <taxon>Metazoa</taxon>
        <taxon>Ecdysozoa</taxon>
        <taxon>Arthropoda</taxon>
        <taxon>Hexapoda</taxon>
        <taxon>Insecta</taxon>
        <taxon>Pterygota</taxon>
        <taxon>Neoptera</taxon>
        <taxon>Endopterygota</taxon>
        <taxon>Hymenoptera</taxon>
        <taxon>Apocrita</taxon>
        <taxon>Aculeata</taxon>
        <taxon>Vespoidea</taxon>
        <taxon>Vespidae</taxon>
        <taxon>Vespinae</taxon>
        <taxon>Vespula</taxon>
    </lineage>
</organism>
<evidence type="ECO:0000259" key="5">
    <source>
        <dbReference type="Pfam" id="PF13193"/>
    </source>
</evidence>
<evidence type="ECO:0008006" key="8">
    <source>
        <dbReference type="Google" id="ProtNLM"/>
    </source>
</evidence>
<dbReference type="AlphaFoldDB" id="A0A834NZG1"/>